<gene>
    <name evidence="9" type="ORF">SAMN02745133_01014</name>
</gene>
<feature type="transmembrane region" description="Helical" evidence="7">
    <location>
        <begin position="130"/>
        <end position="149"/>
    </location>
</feature>
<keyword evidence="6 7" id="KW-0472">Membrane</keyword>
<feature type="transmembrane region" description="Helical" evidence="7">
    <location>
        <begin position="284"/>
        <end position="307"/>
    </location>
</feature>
<dbReference type="PIRSF" id="PIRSF006060">
    <property type="entry name" value="AA_transporter"/>
    <property type="match status" value="1"/>
</dbReference>
<keyword evidence="4" id="KW-0029">Amino-acid transport</keyword>
<evidence type="ECO:0000313" key="10">
    <source>
        <dbReference type="Proteomes" id="UP000184148"/>
    </source>
</evidence>
<feature type="transmembrane region" description="Helical" evidence="7">
    <location>
        <begin position="335"/>
        <end position="354"/>
    </location>
</feature>
<evidence type="ECO:0000256" key="5">
    <source>
        <dbReference type="ARBA" id="ARBA00022989"/>
    </source>
</evidence>
<organism evidence="9 10">
    <name type="scientific">Desulforamulus putei DSM 12395</name>
    <dbReference type="NCBI Taxonomy" id="1121429"/>
    <lineage>
        <taxon>Bacteria</taxon>
        <taxon>Bacillati</taxon>
        <taxon>Bacillota</taxon>
        <taxon>Clostridia</taxon>
        <taxon>Eubacteriales</taxon>
        <taxon>Peptococcaceae</taxon>
        <taxon>Desulforamulus</taxon>
    </lineage>
</organism>
<feature type="transmembrane region" description="Helical" evidence="7">
    <location>
        <begin position="21"/>
        <end position="45"/>
    </location>
</feature>
<dbReference type="OrthoDB" id="9780162at2"/>
<dbReference type="GO" id="GO:0016020">
    <property type="term" value="C:membrane"/>
    <property type="evidence" value="ECO:0007669"/>
    <property type="project" value="UniProtKB-SubCell"/>
</dbReference>
<feature type="transmembrane region" description="Helical" evidence="7">
    <location>
        <begin position="51"/>
        <end position="78"/>
    </location>
</feature>
<sequence>MSKIDVVEREQGLHRELSQRQLTMIALGSAIGTGLFFGSGFAVSLAGPGVILSYVIAAICALIMMGCLSEMAVAHPTAGSFGAYAEMYIGPFAGWSVRYTYWACQVIAIGGEVVAAAIYMQYWFPDVPSWVWMVAFSAAMVYINARSVANFGAFEYWFALIKVTAIVFFIITGAAVLFGIGTEPIGFSNLTKHDGFLPLGLKGVWMGVMMAIFSFIGVEVVAVTSGEAREPEKAVPRAMRTMVIRLILFYLLSLVIMLCVVPWVEAGGKVSPFVKVFSAIGIPYAAGIMNFVVLTAALSSMNANLYLTSRMMFSLARGQYAPSFLGKLSKAGTPVNALLASTGGIALAVLLQTLGDEQAYLYTFGIALFGALFVWAMVIVTFFFFRAAREREGGKPLPTRMPLHPVLPGIGLALLVAIMITFYFHDFFRVGLYSGAGWLALMFISYCLFGRSAVKNEKAVIGN</sequence>
<keyword evidence="10" id="KW-1185">Reference proteome</keyword>
<dbReference type="GO" id="GO:0006865">
    <property type="term" value="P:amino acid transport"/>
    <property type="evidence" value="ECO:0007669"/>
    <property type="project" value="UniProtKB-KW"/>
</dbReference>
<evidence type="ECO:0000256" key="1">
    <source>
        <dbReference type="ARBA" id="ARBA00004141"/>
    </source>
</evidence>
<feature type="transmembrane region" description="Helical" evidence="7">
    <location>
        <begin position="156"/>
        <end position="180"/>
    </location>
</feature>
<dbReference type="Pfam" id="PF00324">
    <property type="entry name" value="AA_permease"/>
    <property type="match status" value="1"/>
</dbReference>
<reference evidence="10" key="1">
    <citation type="submission" date="2016-11" db="EMBL/GenBank/DDBJ databases">
        <authorList>
            <person name="Varghese N."/>
            <person name="Submissions S."/>
        </authorList>
    </citation>
    <scope>NUCLEOTIDE SEQUENCE [LARGE SCALE GENOMIC DNA]</scope>
    <source>
        <strain evidence="10">DSM 12395</strain>
    </source>
</reference>
<feature type="transmembrane region" description="Helical" evidence="7">
    <location>
        <begin position="99"/>
        <end position="124"/>
    </location>
</feature>
<accession>A0A1M4VVI3</accession>
<dbReference type="EMBL" id="FQUY01000005">
    <property type="protein sequence ID" value="SHE73021.1"/>
    <property type="molecule type" value="Genomic_DNA"/>
</dbReference>
<dbReference type="PANTHER" id="PTHR43495">
    <property type="entry name" value="GABA PERMEASE"/>
    <property type="match status" value="1"/>
</dbReference>
<evidence type="ECO:0000259" key="8">
    <source>
        <dbReference type="Pfam" id="PF00324"/>
    </source>
</evidence>
<name>A0A1M4VVI3_9FIRM</name>
<dbReference type="Proteomes" id="UP000184148">
    <property type="component" value="Unassembled WGS sequence"/>
</dbReference>
<evidence type="ECO:0000256" key="4">
    <source>
        <dbReference type="ARBA" id="ARBA00022970"/>
    </source>
</evidence>
<evidence type="ECO:0000256" key="3">
    <source>
        <dbReference type="ARBA" id="ARBA00022692"/>
    </source>
</evidence>
<keyword evidence="5 7" id="KW-1133">Transmembrane helix</keyword>
<protein>
    <submittedName>
        <fullName evidence="9">L-asparagine transporter</fullName>
    </submittedName>
</protein>
<dbReference type="AlphaFoldDB" id="A0A1M4VVI3"/>
<dbReference type="Gene3D" id="1.20.1740.10">
    <property type="entry name" value="Amino acid/polyamine transporter I"/>
    <property type="match status" value="1"/>
</dbReference>
<feature type="transmembrane region" description="Helical" evidence="7">
    <location>
        <begin position="243"/>
        <end position="264"/>
    </location>
</feature>
<feature type="transmembrane region" description="Helical" evidence="7">
    <location>
        <begin position="406"/>
        <end position="424"/>
    </location>
</feature>
<evidence type="ECO:0000313" key="9">
    <source>
        <dbReference type="EMBL" id="SHE73021.1"/>
    </source>
</evidence>
<dbReference type="RefSeq" id="WP_073236720.1">
    <property type="nucleotide sequence ID" value="NZ_FQUY01000005.1"/>
</dbReference>
<dbReference type="PANTHER" id="PTHR43495:SF5">
    <property type="entry name" value="GAMMA-AMINOBUTYRIC ACID PERMEASE"/>
    <property type="match status" value="1"/>
</dbReference>
<evidence type="ECO:0000256" key="7">
    <source>
        <dbReference type="SAM" id="Phobius"/>
    </source>
</evidence>
<evidence type="ECO:0000256" key="2">
    <source>
        <dbReference type="ARBA" id="ARBA00022448"/>
    </source>
</evidence>
<dbReference type="STRING" id="1121429.SAMN02745133_01014"/>
<feature type="transmembrane region" description="Helical" evidence="7">
    <location>
        <begin position="360"/>
        <end position="385"/>
    </location>
</feature>
<proteinExistence type="predicted"/>
<keyword evidence="2" id="KW-0813">Transport</keyword>
<dbReference type="FunFam" id="1.20.1740.10:FF:000001">
    <property type="entry name" value="Amino acid permease"/>
    <property type="match status" value="1"/>
</dbReference>
<feature type="transmembrane region" description="Helical" evidence="7">
    <location>
        <begin position="200"/>
        <end position="222"/>
    </location>
</feature>
<evidence type="ECO:0000256" key="6">
    <source>
        <dbReference type="ARBA" id="ARBA00023136"/>
    </source>
</evidence>
<comment type="subcellular location">
    <subcellularLocation>
        <location evidence="1">Membrane</location>
        <topology evidence="1">Multi-pass membrane protein</topology>
    </subcellularLocation>
</comment>
<feature type="transmembrane region" description="Helical" evidence="7">
    <location>
        <begin position="430"/>
        <end position="449"/>
    </location>
</feature>
<dbReference type="GO" id="GO:0055085">
    <property type="term" value="P:transmembrane transport"/>
    <property type="evidence" value="ECO:0007669"/>
    <property type="project" value="InterPro"/>
</dbReference>
<dbReference type="InterPro" id="IPR004841">
    <property type="entry name" value="AA-permease/SLC12A_dom"/>
</dbReference>
<feature type="domain" description="Amino acid permease/ SLC12A" evidence="8">
    <location>
        <begin position="22"/>
        <end position="453"/>
    </location>
</feature>
<keyword evidence="3 7" id="KW-0812">Transmembrane</keyword>